<protein>
    <submittedName>
        <fullName evidence="1">Uncharacterized protein</fullName>
    </submittedName>
</protein>
<evidence type="ECO:0000313" key="2">
    <source>
        <dbReference type="Proteomes" id="UP000682403"/>
    </source>
</evidence>
<name>A0ABS5LFL8_9BACI</name>
<accession>A0ABS5LFL8</accession>
<comment type="caution">
    <text evidence="1">The sequence shown here is derived from an EMBL/GenBank/DDBJ whole genome shotgun (WGS) entry which is preliminary data.</text>
</comment>
<dbReference type="EMBL" id="JAGVRK010000001">
    <property type="protein sequence ID" value="MBS2969398.1"/>
    <property type="molecule type" value="Genomic_DNA"/>
</dbReference>
<reference evidence="1 2" key="1">
    <citation type="submission" date="2021-04" db="EMBL/GenBank/DDBJ databases">
        <title>Metabacillus sp. strain KIGAM252 whole genome sequence.</title>
        <authorList>
            <person name="Seo M.-J."/>
            <person name="Cho E.-S."/>
            <person name="Hwang C.Y."/>
            <person name="Yoon D.J."/>
        </authorList>
    </citation>
    <scope>NUCLEOTIDE SEQUENCE [LARGE SCALE GENOMIC DNA]</scope>
    <source>
        <strain evidence="1 2">KIGAM252</strain>
    </source>
</reference>
<sequence>MAYILDQVTLWNEGKICRVSISVEDNRFRLIRDDLNRSIYLRMNLEEYIMTPGHVFLDTMEEGISFSAYKKHMTDLLLAKGCTAIISAVPVSRVRELKQKVKMRRQLLVNSSADYYIAVKCPLRALTPSLIYEAKKHGIAIMFAEISSDLPFTQFNWQQLRDSLYLNPITIVPVWKGTEPKAEKQWYKFMKKIGIPVLPHALAPLKPLPSADLMNLGIYPEKGLIRPDGDVDYNLYKKTGLSDSVETRPLLDYDSHIPTITIHRGRVVKALDRIYFHPGSGEEKNILIRSAFARPLSLI</sequence>
<proteinExistence type="predicted"/>
<organism evidence="1 2">
    <name type="scientific">Metabacillus flavus</name>
    <dbReference type="NCBI Taxonomy" id="2823519"/>
    <lineage>
        <taxon>Bacteria</taxon>
        <taxon>Bacillati</taxon>
        <taxon>Bacillota</taxon>
        <taxon>Bacilli</taxon>
        <taxon>Bacillales</taxon>
        <taxon>Bacillaceae</taxon>
        <taxon>Metabacillus</taxon>
    </lineage>
</organism>
<dbReference type="RefSeq" id="WP_211558745.1">
    <property type="nucleotide sequence ID" value="NZ_JAGVRK010000001.1"/>
</dbReference>
<evidence type="ECO:0000313" key="1">
    <source>
        <dbReference type="EMBL" id="MBS2969398.1"/>
    </source>
</evidence>
<dbReference type="Proteomes" id="UP000682403">
    <property type="component" value="Unassembled WGS sequence"/>
</dbReference>
<keyword evidence="2" id="KW-1185">Reference proteome</keyword>
<gene>
    <name evidence="1" type="ORF">J9317_11540</name>
</gene>